<accession>A0AAD1YGP7</accession>
<feature type="transmembrane region" description="Helical" evidence="1">
    <location>
        <begin position="243"/>
        <end position="263"/>
    </location>
</feature>
<comment type="caution">
    <text evidence="2">The sequence shown here is derived from an EMBL/GenBank/DDBJ whole genome shotgun (WGS) entry which is preliminary data.</text>
</comment>
<evidence type="ECO:0000313" key="2">
    <source>
        <dbReference type="EMBL" id="CAI3625941.1"/>
    </source>
</evidence>
<feature type="transmembrane region" description="Helical" evidence="1">
    <location>
        <begin position="383"/>
        <end position="405"/>
    </location>
</feature>
<feature type="transmembrane region" description="Helical" evidence="1">
    <location>
        <begin position="88"/>
        <end position="106"/>
    </location>
</feature>
<keyword evidence="1" id="KW-0812">Transmembrane</keyword>
<organism evidence="2 3">
    <name type="scientific">Clostridium neonatale</name>
    <dbReference type="NCBI Taxonomy" id="137838"/>
    <lineage>
        <taxon>Bacteria</taxon>
        <taxon>Bacillati</taxon>
        <taxon>Bacillota</taxon>
        <taxon>Clostridia</taxon>
        <taxon>Eubacteriales</taxon>
        <taxon>Clostridiaceae</taxon>
        <taxon>Clostridium</taxon>
    </lineage>
</organism>
<dbReference type="Proteomes" id="UP001189143">
    <property type="component" value="Unassembled WGS sequence"/>
</dbReference>
<sequence length="412" mass="47626">MRYEIWSGRIASEFFIGVFSMLNLWIWKIINTIFAVMFLILISHVIKITILKYYSNINKIVDYFVCLSFFIIPISVTTRSCLWFTGSFYYLWPTVFCLIGMLPYLYKLYNKELSGKLKILVIASVFYVSYMEQTAAVLLCFGILTSIYLYIKNKRIDSFFIIENVIVSVNLVIYTLSPGNIQRIIKETNKWYPNFNELSFFDKVYQGINWTHSHLIRESTVIMLLISLLLFIIYISNNKHRKVYVKVIAFIPSLFFIGSIMPINKMISATTSYEYNFDIETILSKIFFNPMSSVISSSISAFVMLSLIGFIFVTIKNKNDRYICLILYLASLSSGYILGLSPTVFASGPRIFFMSNILLIIIAGILLKAMIEQIKLNKLLWKITTYAYIALSSIYSIMYIGGIAIKTLFKID</sequence>
<dbReference type="InterPro" id="IPR045691">
    <property type="entry name" value="DUF6056"/>
</dbReference>
<feature type="transmembrane region" description="Helical" evidence="1">
    <location>
        <begin position="351"/>
        <end position="371"/>
    </location>
</feature>
<feature type="transmembrane region" description="Helical" evidence="1">
    <location>
        <begin position="33"/>
        <end position="54"/>
    </location>
</feature>
<feature type="transmembrane region" description="Helical" evidence="1">
    <location>
        <begin position="219"/>
        <end position="236"/>
    </location>
</feature>
<dbReference type="Pfam" id="PF19528">
    <property type="entry name" value="DUF6056"/>
    <property type="match status" value="1"/>
</dbReference>
<evidence type="ECO:0000256" key="1">
    <source>
        <dbReference type="SAM" id="Phobius"/>
    </source>
</evidence>
<feature type="transmembrane region" description="Helical" evidence="1">
    <location>
        <begin position="294"/>
        <end position="315"/>
    </location>
</feature>
<feature type="transmembrane region" description="Helical" evidence="1">
    <location>
        <begin position="322"/>
        <end position="345"/>
    </location>
</feature>
<feature type="transmembrane region" description="Helical" evidence="1">
    <location>
        <begin position="158"/>
        <end position="176"/>
    </location>
</feature>
<protein>
    <submittedName>
        <fullName evidence="2">Uncharacterized protein</fullName>
    </submittedName>
</protein>
<dbReference type="EMBL" id="CAMTCP010000240">
    <property type="protein sequence ID" value="CAI3625941.1"/>
    <property type="molecule type" value="Genomic_DNA"/>
</dbReference>
<dbReference type="AlphaFoldDB" id="A0AAD1YGP7"/>
<name>A0AAD1YGP7_9CLOT</name>
<keyword evidence="1" id="KW-0472">Membrane</keyword>
<feature type="transmembrane region" description="Helical" evidence="1">
    <location>
        <begin position="60"/>
        <end position="76"/>
    </location>
</feature>
<proteinExistence type="predicted"/>
<feature type="transmembrane region" description="Helical" evidence="1">
    <location>
        <begin position="126"/>
        <end position="151"/>
    </location>
</feature>
<keyword evidence="1" id="KW-1133">Transmembrane helix</keyword>
<gene>
    <name evidence="2" type="ORF">CNEO2_420042</name>
</gene>
<reference evidence="2" key="1">
    <citation type="submission" date="2022-10" db="EMBL/GenBank/DDBJ databases">
        <authorList>
            <person name="Aires J."/>
            <person name="Mesa V."/>
        </authorList>
    </citation>
    <scope>NUCLEOTIDE SEQUENCE</scope>
    <source>
        <strain evidence="2">Clostridium neonatale JD116</strain>
    </source>
</reference>
<evidence type="ECO:0000313" key="3">
    <source>
        <dbReference type="Proteomes" id="UP001189143"/>
    </source>
</evidence>